<dbReference type="AlphaFoldDB" id="A0A8S1GW99"/>
<evidence type="ECO:0000313" key="2">
    <source>
        <dbReference type="EMBL" id="CAD6187341.1"/>
    </source>
</evidence>
<evidence type="ECO:0000256" key="1">
    <source>
        <dbReference type="SAM" id="MobiDB-lite"/>
    </source>
</evidence>
<keyword evidence="3" id="KW-1185">Reference proteome</keyword>
<organism evidence="2 3">
    <name type="scientific">Caenorhabditis auriculariae</name>
    <dbReference type="NCBI Taxonomy" id="2777116"/>
    <lineage>
        <taxon>Eukaryota</taxon>
        <taxon>Metazoa</taxon>
        <taxon>Ecdysozoa</taxon>
        <taxon>Nematoda</taxon>
        <taxon>Chromadorea</taxon>
        <taxon>Rhabditida</taxon>
        <taxon>Rhabditina</taxon>
        <taxon>Rhabditomorpha</taxon>
        <taxon>Rhabditoidea</taxon>
        <taxon>Rhabditidae</taxon>
        <taxon>Peloderinae</taxon>
        <taxon>Caenorhabditis</taxon>
    </lineage>
</organism>
<sequence>MVIQLKTVNLPIEKKKMHPPSMGINGFRRSQNYSSQPTLNDYRSQPGHYGSQPNIIPNEKYPPPNYSQVFEPPVVVLRSRKPTTVRSAKEDARLRSQQSPNNVQRVQVVRNRPHSTASYNSIASSGLENIAWRNSTISNGTTDTRRNTYYDEEDSPRVVSFLLPFVSVTTESTIFN</sequence>
<protein>
    <submittedName>
        <fullName evidence="2">Uncharacterized protein</fullName>
    </submittedName>
</protein>
<accession>A0A8S1GW99</accession>
<comment type="caution">
    <text evidence="2">The sequence shown here is derived from an EMBL/GenBank/DDBJ whole genome shotgun (WGS) entry which is preliminary data.</text>
</comment>
<dbReference type="Proteomes" id="UP000835052">
    <property type="component" value="Unassembled WGS sequence"/>
</dbReference>
<name>A0A8S1GW99_9PELO</name>
<reference evidence="2" key="1">
    <citation type="submission" date="2020-10" db="EMBL/GenBank/DDBJ databases">
        <authorList>
            <person name="Kikuchi T."/>
        </authorList>
    </citation>
    <scope>NUCLEOTIDE SEQUENCE</scope>
    <source>
        <strain evidence="2">NKZ352</strain>
    </source>
</reference>
<proteinExistence type="predicted"/>
<gene>
    <name evidence="2" type="ORF">CAUJ_LOCUS3260</name>
</gene>
<evidence type="ECO:0000313" key="3">
    <source>
        <dbReference type="Proteomes" id="UP000835052"/>
    </source>
</evidence>
<dbReference type="EMBL" id="CAJGYM010000006">
    <property type="protein sequence ID" value="CAD6187341.1"/>
    <property type="molecule type" value="Genomic_DNA"/>
</dbReference>
<dbReference type="OrthoDB" id="10035013at2759"/>
<feature type="compositionally biased region" description="Polar residues" evidence="1">
    <location>
        <begin position="28"/>
        <end position="43"/>
    </location>
</feature>
<feature type="region of interest" description="Disordered" evidence="1">
    <location>
        <begin position="16"/>
        <end position="57"/>
    </location>
</feature>